<keyword evidence="6 10" id="KW-0812">Transmembrane</keyword>
<comment type="similarity">
    <text evidence="2 10">Belongs to the glycosyltransferase 2 family.</text>
</comment>
<evidence type="ECO:0000256" key="2">
    <source>
        <dbReference type="ARBA" id="ARBA00006739"/>
    </source>
</evidence>
<keyword evidence="5 10" id="KW-0808">Transferase</keyword>
<evidence type="ECO:0000256" key="3">
    <source>
        <dbReference type="ARBA" id="ARBA00022475"/>
    </source>
</evidence>
<feature type="transmembrane region" description="Helical" evidence="10">
    <location>
        <begin position="329"/>
        <end position="350"/>
    </location>
</feature>
<dbReference type="GO" id="GO:0043708">
    <property type="term" value="P:cell adhesion involved in biofilm formation"/>
    <property type="evidence" value="ECO:0007669"/>
    <property type="project" value="InterPro"/>
</dbReference>
<dbReference type="EC" id="2.4.1.-" evidence="10"/>
<dbReference type="OrthoDB" id="9807778at2"/>
<evidence type="ECO:0000256" key="1">
    <source>
        <dbReference type="ARBA" id="ARBA00004651"/>
    </source>
</evidence>
<dbReference type="RefSeq" id="WP_078787917.1">
    <property type="nucleotide sequence ID" value="NZ_FMTO01000013.1"/>
</dbReference>
<organism evidence="11 12">
    <name type="scientific">Eubacterium ruminantium</name>
    <dbReference type="NCBI Taxonomy" id="42322"/>
    <lineage>
        <taxon>Bacteria</taxon>
        <taxon>Bacillati</taxon>
        <taxon>Bacillota</taxon>
        <taxon>Clostridia</taxon>
        <taxon>Eubacteriales</taxon>
        <taxon>Eubacteriaceae</taxon>
        <taxon>Eubacterium</taxon>
    </lineage>
</organism>
<dbReference type="PANTHER" id="PTHR43630">
    <property type="entry name" value="POLY-BETA-1,6-N-ACETYL-D-GLUCOSAMINE SYNTHASE"/>
    <property type="match status" value="1"/>
</dbReference>
<keyword evidence="7 10" id="KW-1133">Transmembrane helix</keyword>
<sequence length="419" mass="48087">MLKVIELFVFWYPAIMSVVWIAGGIVFYLSVEKNRPLPLYKTPMVSVLVPCFNEADTIENTVKRLSELSYPNYEIIVINDGSSDNTSEIVTSLISKYPRLRFIDLKENCGKANALYLGLIASKGEILLGVDSDSYVMPDALNYMVPHFTNRFNGERVGAVTGNPRVRNRSSLLAKIQLCEYSSIISLIKRTQRVWGKVMTVSGVVVAFRKRALLDAKLWDRDMITEDIGVTWKLERNFWDIRYEPRALCMMLVPETVKGLAKQRGRWASGGMEILRRHMGIFKTWKERRLFPVYMEQLLSILWSICWALMLCIIVVHLVLDHNYIQSPYIWKSLFLSTVCLVQFGVAMYLDRKYDPHLLRHSVVAVWYPFVYWYINAILVIKALPTLFKDRKNLARWSSPDRGIGTGCSVKVSEGAGVS</sequence>
<dbReference type="PANTHER" id="PTHR43630:SF1">
    <property type="entry name" value="POLY-BETA-1,6-N-ACETYL-D-GLUCOSAMINE SYNTHASE"/>
    <property type="match status" value="1"/>
</dbReference>
<dbReference type="AlphaFoldDB" id="A0A1T4PST6"/>
<evidence type="ECO:0000256" key="5">
    <source>
        <dbReference type="ARBA" id="ARBA00022679"/>
    </source>
</evidence>
<name>A0A1T4PST6_9FIRM</name>
<evidence type="ECO:0000256" key="6">
    <source>
        <dbReference type="ARBA" id="ARBA00022692"/>
    </source>
</evidence>
<evidence type="ECO:0000256" key="9">
    <source>
        <dbReference type="NCBIfam" id="TIGR03937"/>
    </source>
</evidence>
<dbReference type="SUPFAM" id="SSF53448">
    <property type="entry name" value="Nucleotide-diphospho-sugar transferases"/>
    <property type="match status" value="1"/>
</dbReference>
<feature type="transmembrane region" description="Helical" evidence="10">
    <location>
        <begin position="298"/>
        <end position="320"/>
    </location>
</feature>
<dbReference type="Gene3D" id="3.90.550.10">
    <property type="entry name" value="Spore Coat Polysaccharide Biosynthesis Protein SpsA, Chain A"/>
    <property type="match status" value="1"/>
</dbReference>
<evidence type="ECO:0000256" key="7">
    <source>
        <dbReference type="ARBA" id="ARBA00022989"/>
    </source>
</evidence>
<accession>A0A1T4PST6</accession>
<dbReference type="Proteomes" id="UP000189857">
    <property type="component" value="Unassembled WGS sequence"/>
</dbReference>
<keyword evidence="3 10" id="KW-1003">Cell membrane</keyword>
<proteinExistence type="inferred from homology"/>
<keyword evidence="12" id="KW-1185">Reference proteome</keyword>
<evidence type="ECO:0000256" key="8">
    <source>
        <dbReference type="ARBA" id="ARBA00023136"/>
    </source>
</evidence>
<dbReference type="GO" id="GO:0008375">
    <property type="term" value="F:acetylglucosaminyltransferase activity"/>
    <property type="evidence" value="ECO:0007669"/>
    <property type="project" value="UniProtKB-UniRule"/>
</dbReference>
<evidence type="ECO:0000313" key="12">
    <source>
        <dbReference type="Proteomes" id="UP000189857"/>
    </source>
</evidence>
<feature type="transmembrane region" description="Helical" evidence="10">
    <location>
        <begin position="7"/>
        <end position="29"/>
    </location>
</feature>
<dbReference type="InterPro" id="IPR029044">
    <property type="entry name" value="Nucleotide-diphossugar_trans"/>
</dbReference>
<evidence type="ECO:0000256" key="4">
    <source>
        <dbReference type="ARBA" id="ARBA00022676"/>
    </source>
</evidence>
<dbReference type="GO" id="GO:0005886">
    <property type="term" value="C:plasma membrane"/>
    <property type="evidence" value="ECO:0007669"/>
    <property type="project" value="UniProtKB-SubCell"/>
</dbReference>
<dbReference type="NCBIfam" id="TIGR03937">
    <property type="entry name" value="PgaC_IcaA"/>
    <property type="match status" value="1"/>
</dbReference>
<keyword evidence="4 10" id="KW-0328">Glycosyltransferase</keyword>
<evidence type="ECO:0000313" key="11">
    <source>
        <dbReference type="EMBL" id="SJZ94640.1"/>
    </source>
</evidence>
<dbReference type="CDD" id="cd06423">
    <property type="entry name" value="CESA_like"/>
    <property type="match status" value="1"/>
</dbReference>
<dbReference type="Pfam" id="PF13641">
    <property type="entry name" value="Glyco_tranf_2_3"/>
    <property type="match status" value="1"/>
</dbReference>
<keyword evidence="8 10" id="KW-0472">Membrane</keyword>
<protein>
    <recommendedName>
        <fullName evidence="9 10">Poly-beta-1,6-N-acetyl-D-glucosamine synthase</fullName>
        <shortName evidence="10">Poly-beta-1,6-GlcNAc synthase</shortName>
        <ecNumber evidence="10">2.4.1.-</ecNumber>
    </recommendedName>
</protein>
<gene>
    <name evidence="11" type="ORF">SAMN02745110_02113</name>
</gene>
<reference evidence="11 12" key="1">
    <citation type="submission" date="2017-02" db="EMBL/GenBank/DDBJ databases">
        <authorList>
            <person name="Peterson S.W."/>
        </authorList>
    </citation>
    <scope>NUCLEOTIDE SEQUENCE [LARGE SCALE GENOMIC DNA]</scope>
    <source>
        <strain evidence="11 12">ATCC 17233</strain>
    </source>
</reference>
<feature type="transmembrane region" description="Helical" evidence="10">
    <location>
        <begin position="370"/>
        <end position="388"/>
    </location>
</feature>
<dbReference type="EMBL" id="FUXA01000014">
    <property type="protein sequence ID" value="SJZ94640.1"/>
    <property type="molecule type" value="Genomic_DNA"/>
</dbReference>
<comment type="subcellular location">
    <subcellularLocation>
        <location evidence="1 10">Cell membrane</location>
        <topology evidence="1 10">Multi-pass membrane protein</topology>
    </subcellularLocation>
</comment>
<dbReference type="InterPro" id="IPR023853">
    <property type="entry name" value="PGA_PgaC/IcaA"/>
</dbReference>
<evidence type="ECO:0000256" key="10">
    <source>
        <dbReference type="RuleBase" id="RU364028"/>
    </source>
</evidence>